<protein>
    <submittedName>
        <fullName evidence="2">Uncharacterized protein</fullName>
    </submittedName>
</protein>
<keyword evidence="1" id="KW-1133">Transmembrane helix</keyword>
<dbReference type="AlphaFoldDB" id="X1TK78"/>
<organism evidence="2">
    <name type="scientific">marine sediment metagenome</name>
    <dbReference type="NCBI Taxonomy" id="412755"/>
    <lineage>
        <taxon>unclassified sequences</taxon>
        <taxon>metagenomes</taxon>
        <taxon>ecological metagenomes</taxon>
    </lineage>
</organism>
<sequence length="70" mass="7464">MIALGGVATGSMKAKLHPIELPRTGSKGLIDAACEIAIIIGIIILADAVLEVNSVRKTLKATERHIWFKV</sequence>
<keyword evidence="1" id="KW-0812">Transmembrane</keyword>
<gene>
    <name evidence="2" type="ORF">S12H4_28721</name>
</gene>
<keyword evidence="1" id="KW-0472">Membrane</keyword>
<evidence type="ECO:0000256" key="1">
    <source>
        <dbReference type="SAM" id="Phobius"/>
    </source>
</evidence>
<reference evidence="2" key="1">
    <citation type="journal article" date="2014" name="Front. Microbiol.">
        <title>High frequency of phylogenetically diverse reductive dehalogenase-homologous genes in deep subseafloor sedimentary metagenomes.</title>
        <authorList>
            <person name="Kawai M."/>
            <person name="Futagami T."/>
            <person name="Toyoda A."/>
            <person name="Takaki Y."/>
            <person name="Nishi S."/>
            <person name="Hori S."/>
            <person name="Arai W."/>
            <person name="Tsubouchi T."/>
            <person name="Morono Y."/>
            <person name="Uchiyama I."/>
            <person name="Ito T."/>
            <person name="Fujiyama A."/>
            <person name="Inagaki F."/>
            <person name="Takami H."/>
        </authorList>
    </citation>
    <scope>NUCLEOTIDE SEQUENCE</scope>
    <source>
        <strain evidence="2">Expedition CK06-06</strain>
    </source>
</reference>
<proteinExistence type="predicted"/>
<comment type="caution">
    <text evidence="2">The sequence shown here is derived from an EMBL/GenBank/DDBJ whole genome shotgun (WGS) entry which is preliminary data.</text>
</comment>
<accession>X1TK78</accession>
<evidence type="ECO:0000313" key="2">
    <source>
        <dbReference type="EMBL" id="GAI91766.1"/>
    </source>
</evidence>
<feature type="transmembrane region" description="Helical" evidence="1">
    <location>
        <begin position="29"/>
        <end position="50"/>
    </location>
</feature>
<dbReference type="EMBL" id="BARW01016499">
    <property type="protein sequence ID" value="GAI91766.1"/>
    <property type="molecule type" value="Genomic_DNA"/>
</dbReference>
<name>X1TK78_9ZZZZ</name>